<evidence type="ECO:0000313" key="9">
    <source>
        <dbReference type="Proteomes" id="UP000268652"/>
    </source>
</evidence>
<dbReference type="AlphaFoldDB" id="A0A3A9W8X5"/>
<dbReference type="EMBL" id="RBDX01000024">
    <property type="protein sequence ID" value="RKN05824.1"/>
    <property type="molecule type" value="Genomic_DNA"/>
</dbReference>
<evidence type="ECO:0000256" key="1">
    <source>
        <dbReference type="ARBA" id="ARBA00022741"/>
    </source>
</evidence>
<gene>
    <name evidence="8" type="ORF">D7318_23375</name>
    <name evidence="7" type="ORF">D7319_24155</name>
</gene>
<dbReference type="RefSeq" id="WP_120699160.1">
    <property type="nucleotide sequence ID" value="NZ_RBDX01000024.1"/>
</dbReference>
<dbReference type="PROSITE" id="PS51194">
    <property type="entry name" value="HELICASE_CTER"/>
    <property type="match status" value="1"/>
</dbReference>
<keyword evidence="2" id="KW-0378">Hydrolase</keyword>
<dbReference type="OrthoDB" id="3229913at2"/>
<dbReference type="InterPro" id="IPR011545">
    <property type="entry name" value="DEAD/DEAH_box_helicase_dom"/>
</dbReference>
<reference evidence="9 10" key="1">
    <citation type="submission" date="2018-09" db="EMBL/GenBank/DDBJ databases">
        <title>Streptomyces sp. nov. DS1-2, an endophytic actinomycete isolated from roots of Dendrobium scabrilingue.</title>
        <authorList>
            <person name="Kuncharoen N."/>
            <person name="Kudo T."/>
            <person name="Ohkuma M."/>
            <person name="Yuki M."/>
            <person name="Tanasupawat S."/>
        </authorList>
    </citation>
    <scope>NUCLEOTIDE SEQUENCE [LARGE SCALE GENOMIC DNA]</scope>
    <source>
        <strain evidence="7 10">AZ1-7</strain>
        <strain evidence="8 9">DS1-2</strain>
    </source>
</reference>
<dbReference type="GO" id="GO:0003676">
    <property type="term" value="F:nucleic acid binding"/>
    <property type="evidence" value="ECO:0007669"/>
    <property type="project" value="InterPro"/>
</dbReference>
<feature type="domain" description="Helicase ATP-binding" evidence="5">
    <location>
        <begin position="39"/>
        <end position="195"/>
    </location>
</feature>
<evidence type="ECO:0000259" key="5">
    <source>
        <dbReference type="PROSITE" id="PS51192"/>
    </source>
</evidence>
<dbReference type="Proteomes" id="UP000275024">
    <property type="component" value="Unassembled WGS sequence"/>
</dbReference>
<organism evidence="7 10">
    <name type="scientific">Streptomyces radicis</name>
    <dbReference type="NCBI Taxonomy" id="1750517"/>
    <lineage>
        <taxon>Bacteria</taxon>
        <taxon>Bacillati</taxon>
        <taxon>Actinomycetota</taxon>
        <taxon>Actinomycetes</taxon>
        <taxon>Kitasatosporales</taxon>
        <taxon>Streptomycetaceae</taxon>
        <taxon>Streptomyces</taxon>
    </lineage>
</organism>
<comment type="caution">
    <text evidence="7">The sequence shown here is derived from an EMBL/GenBank/DDBJ whole genome shotgun (WGS) entry which is preliminary data.</text>
</comment>
<dbReference type="InterPro" id="IPR001650">
    <property type="entry name" value="Helicase_C-like"/>
</dbReference>
<dbReference type="SMART" id="SM00490">
    <property type="entry name" value="HELICc"/>
    <property type="match status" value="1"/>
</dbReference>
<dbReference type="GO" id="GO:0004386">
    <property type="term" value="F:helicase activity"/>
    <property type="evidence" value="ECO:0007669"/>
    <property type="project" value="UniProtKB-KW"/>
</dbReference>
<dbReference type="GO" id="GO:0016787">
    <property type="term" value="F:hydrolase activity"/>
    <property type="evidence" value="ECO:0007669"/>
    <property type="project" value="UniProtKB-KW"/>
</dbReference>
<dbReference type="Gene3D" id="3.40.50.300">
    <property type="entry name" value="P-loop containing nucleotide triphosphate hydrolases"/>
    <property type="match status" value="2"/>
</dbReference>
<dbReference type="InterPro" id="IPR050699">
    <property type="entry name" value="RNA-DNA_Helicase"/>
</dbReference>
<protein>
    <submittedName>
        <fullName evidence="7">DUF3516 domain-containing protein</fullName>
    </submittedName>
</protein>
<feature type="domain" description="Helicase C-terminal" evidence="6">
    <location>
        <begin position="215"/>
        <end position="400"/>
    </location>
</feature>
<dbReference type="SUPFAM" id="SSF52540">
    <property type="entry name" value="P-loop containing nucleoside triphosphate hydrolases"/>
    <property type="match status" value="1"/>
</dbReference>
<dbReference type="PANTHER" id="PTHR12131:SF1">
    <property type="entry name" value="ATP-DEPENDENT RNA HELICASE SUPV3L1, MITOCHONDRIAL-RELATED"/>
    <property type="match status" value="1"/>
</dbReference>
<dbReference type="GO" id="GO:0005524">
    <property type="term" value="F:ATP binding"/>
    <property type="evidence" value="ECO:0007669"/>
    <property type="project" value="UniProtKB-KW"/>
</dbReference>
<dbReference type="PROSITE" id="PS51192">
    <property type="entry name" value="HELICASE_ATP_BIND_1"/>
    <property type="match status" value="1"/>
</dbReference>
<evidence type="ECO:0000313" key="7">
    <source>
        <dbReference type="EMBL" id="RKN05824.1"/>
    </source>
</evidence>
<dbReference type="InterPro" id="IPR027417">
    <property type="entry name" value="P-loop_NTPase"/>
</dbReference>
<accession>A0A3A9W8X5</accession>
<keyword evidence="3" id="KW-0347">Helicase</keyword>
<evidence type="ECO:0000259" key="6">
    <source>
        <dbReference type="PROSITE" id="PS51194"/>
    </source>
</evidence>
<dbReference type="SMART" id="SM00487">
    <property type="entry name" value="DEXDc"/>
    <property type="match status" value="1"/>
</dbReference>
<name>A0A3A9W8X5_9ACTN</name>
<dbReference type="FunFam" id="3.40.50.300:FF:000922">
    <property type="entry name" value="DEAD/DEAH box helicase"/>
    <property type="match status" value="1"/>
</dbReference>
<keyword evidence="4" id="KW-0067">ATP-binding</keyword>
<keyword evidence="1" id="KW-0547">Nucleotide-binding</keyword>
<keyword evidence="9" id="KW-1185">Reference proteome</keyword>
<dbReference type="PANTHER" id="PTHR12131">
    <property type="entry name" value="ATP-DEPENDENT RNA AND DNA HELICASE"/>
    <property type="match status" value="1"/>
</dbReference>
<dbReference type="InterPro" id="IPR014001">
    <property type="entry name" value="Helicase_ATP-bd"/>
</dbReference>
<evidence type="ECO:0000256" key="2">
    <source>
        <dbReference type="ARBA" id="ARBA00022801"/>
    </source>
</evidence>
<evidence type="ECO:0000256" key="3">
    <source>
        <dbReference type="ARBA" id="ARBA00022806"/>
    </source>
</evidence>
<proteinExistence type="predicted"/>
<evidence type="ECO:0000313" key="8">
    <source>
        <dbReference type="EMBL" id="RKN17621.1"/>
    </source>
</evidence>
<dbReference type="Proteomes" id="UP000268652">
    <property type="component" value="Unassembled WGS sequence"/>
</dbReference>
<dbReference type="Pfam" id="PF00271">
    <property type="entry name" value="Helicase_C"/>
    <property type="match status" value="1"/>
</dbReference>
<dbReference type="EMBL" id="RBDY01000022">
    <property type="protein sequence ID" value="RKN17621.1"/>
    <property type="molecule type" value="Genomic_DNA"/>
</dbReference>
<dbReference type="Pfam" id="PF12029">
    <property type="entry name" value="DUF3516"/>
    <property type="match status" value="1"/>
</dbReference>
<dbReference type="Pfam" id="PF00270">
    <property type="entry name" value="DEAD"/>
    <property type="match status" value="1"/>
</dbReference>
<evidence type="ECO:0000313" key="10">
    <source>
        <dbReference type="Proteomes" id="UP000275024"/>
    </source>
</evidence>
<sequence>MTLIDQMPTDSDPDALFDAFASWAAERGISLYPAQEEALIEVVSGANVILSTPTGSGKSLVAAGAHFAALARDEVTFYTAPIKALVSEKFFDLCKLFGTENVGMLTGDASVNADAPVICCTAEVLASIALRDGAQADIGQVVMDEFHFYAEPDRGWAWQIPLLELPQAQFVLMSATLGDVARFEEDLTRRTGRPTTVVRSATRPVPLSYEYRTTALTETLTELLETRQSPVYIVHFTQAQAVERAQALMSINMCTRQEKDEIAALIGNFRFTTRFGRNLSRYVRHGIGVHHAGMLPKYRRLVEKLAQAGLLKVICGTDTLGVGVNVPIRTVLFTALSKYDGSRVRVLRAREFHQIAGRAGRAGFDTSGFVVAQAPDHVVENEKALAKAGDDPKKRRKVVRKKPPEGFVNWGEETFQRLIGAEPEQLTSRFRVTHTMLLSIIARPGNAFDAMRRLLEDNHEPRRQQLRHIRRAIAIYRSLLDGGIVERLDEPDSQGRIVRLTVDLQADFALNQPLSTFALAAFELLDPASPSYALDMVSVVESTLDDPRQILAAQQNKARGEAVAAMKAEGVEYEERMERLMDISHPRPLDELLFHAFGLYRKSHPWVGDHPLSPKSVVRDMYERAMTFSELVSYYELARTEGIVLRYLASAYKALEHTVPEDLKSEDFQDITAWLGELVRQVDSSLLDEWEQLANPETEDATEAQDRADQVRPVTANARAFRVLVRNALFRRVELAALDRVDELGELDGESGWDADAWAEAMDAYWQEYDELGTGPDARGPRLLRIEERPEDGLWRVRQTFADPAGDHDWGISAEVDLTASDAEGRAVLKVVDVGQL</sequence>
<dbReference type="InterPro" id="IPR021904">
    <property type="entry name" value="DUF3516"/>
</dbReference>
<evidence type="ECO:0000256" key="4">
    <source>
        <dbReference type="ARBA" id="ARBA00022840"/>
    </source>
</evidence>